<evidence type="ECO:0000256" key="2">
    <source>
        <dbReference type="ARBA" id="ARBA00022692"/>
    </source>
</evidence>
<feature type="domain" description="TM2" evidence="6">
    <location>
        <begin position="49"/>
        <end position="97"/>
    </location>
</feature>
<evidence type="ECO:0000256" key="1">
    <source>
        <dbReference type="ARBA" id="ARBA00004141"/>
    </source>
</evidence>
<dbReference type="RefSeq" id="WP_344366857.1">
    <property type="nucleotide sequence ID" value="NZ_BAAAQB010000037.1"/>
</dbReference>
<dbReference type="InterPro" id="IPR050932">
    <property type="entry name" value="TM2D1-3-like"/>
</dbReference>
<evidence type="ECO:0000313" key="8">
    <source>
        <dbReference type="Proteomes" id="UP001500102"/>
    </source>
</evidence>
<organism evidence="7 8">
    <name type="scientific">Arthrobacter humicola</name>
    <dbReference type="NCBI Taxonomy" id="409291"/>
    <lineage>
        <taxon>Bacteria</taxon>
        <taxon>Bacillati</taxon>
        <taxon>Actinomycetota</taxon>
        <taxon>Actinomycetes</taxon>
        <taxon>Micrococcales</taxon>
        <taxon>Micrococcaceae</taxon>
        <taxon>Arthrobacter</taxon>
    </lineage>
</organism>
<proteinExistence type="predicted"/>
<dbReference type="Pfam" id="PF05154">
    <property type="entry name" value="TM2"/>
    <property type="match status" value="1"/>
</dbReference>
<dbReference type="PANTHER" id="PTHR21016:SF25">
    <property type="entry name" value="TM2 DOMAIN-CONTAINING PROTEIN DDB_G0277895-RELATED"/>
    <property type="match status" value="1"/>
</dbReference>
<comment type="subcellular location">
    <subcellularLocation>
        <location evidence="1">Membrane</location>
        <topology evidence="1">Multi-pass membrane protein</topology>
    </subcellularLocation>
</comment>
<keyword evidence="4 5" id="KW-0472">Membrane</keyword>
<dbReference type="Proteomes" id="UP001500102">
    <property type="component" value="Unassembled WGS sequence"/>
</dbReference>
<keyword evidence="3 5" id="KW-1133">Transmembrane helix</keyword>
<comment type="caution">
    <text evidence="7">The sequence shown here is derived from an EMBL/GenBank/DDBJ whole genome shotgun (WGS) entry which is preliminary data.</text>
</comment>
<dbReference type="InterPro" id="IPR007829">
    <property type="entry name" value="TM2"/>
</dbReference>
<protein>
    <recommendedName>
        <fullName evidence="6">TM2 domain-containing protein</fullName>
    </recommendedName>
</protein>
<accession>A0ABN2ZCL4</accession>
<name>A0ABN2ZCL4_9MICC</name>
<keyword evidence="2 5" id="KW-0812">Transmembrane</keyword>
<gene>
    <name evidence="7" type="ORF">GCM10009825_27650</name>
</gene>
<reference evidence="7 8" key="1">
    <citation type="journal article" date="2019" name="Int. J. Syst. Evol. Microbiol.">
        <title>The Global Catalogue of Microorganisms (GCM) 10K type strain sequencing project: providing services to taxonomists for standard genome sequencing and annotation.</title>
        <authorList>
            <consortium name="The Broad Institute Genomics Platform"/>
            <consortium name="The Broad Institute Genome Sequencing Center for Infectious Disease"/>
            <person name="Wu L."/>
            <person name="Ma J."/>
        </authorList>
    </citation>
    <scope>NUCLEOTIDE SEQUENCE [LARGE SCALE GENOMIC DNA]</scope>
    <source>
        <strain evidence="7 8">JCM 15921</strain>
    </source>
</reference>
<evidence type="ECO:0000313" key="7">
    <source>
        <dbReference type="EMBL" id="GAA2140155.1"/>
    </source>
</evidence>
<feature type="transmembrane region" description="Helical" evidence="5">
    <location>
        <begin position="121"/>
        <end position="139"/>
    </location>
</feature>
<evidence type="ECO:0000256" key="3">
    <source>
        <dbReference type="ARBA" id="ARBA00022989"/>
    </source>
</evidence>
<evidence type="ECO:0000256" key="5">
    <source>
        <dbReference type="SAM" id="Phobius"/>
    </source>
</evidence>
<sequence length="273" mass="28070">MSQPTPPPAGTPADYTKAPAPYPGAPVAYPGAPAAFQGPQAGQQYGVSSKSFLTTWLLSLLLGSFGVDRFYLGKVGTGILKLVTFGGVGIWALVDLILVLTNKQTDKQGLKLAGYEQHKKIALIVTLALVALSFIINIARGGSAPSSAPAAAAPAAAAPAAAAPAAAATWTKVAELTGSTDLASQSFQLSGKEARLVYEFTGAELVNGKPAAIGAIYLMEDGKDKMKDGGIPVKMVTKDESGETALHKSAGAYYLDVTAANFAGWTVTVEEKQ</sequence>
<dbReference type="EMBL" id="BAAAQB010000037">
    <property type="protein sequence ID" value="GAA2140155.1"/>
    <property type="molecule type" value="Genomic_DNA"/>
</dbReference>
<dbReference type="PANTHER" id="PTHR21016">
    <property type="entry name" value="BETA-AMYLOID BINDING PROTEIN-RELATED"/>
    <property type="match status" value="1"/>
</dbReference>
<evidence type="ECO:0000256" key="4">
    <source>
        <dbReference type="ARBA" id="ARBA00023136"/>
    </source>
</evidence>
<keyword evidence="8" id="KW-1185">Reference proteome</keyword>
<feature type="transmembrane region" description="Helical" evidence="5">
    <location>
        <begin position="78"/>
        <end position="100"/>
    </location>
</feature>
<evidence type="ECO:0000259" key="6">
    <source>
        <dbReference type="Pfam" id="PF05154"/>
    </source>
</evidence>